<feature type="transmembrane region" description="Helical" evidence="1">
    <location>
        <begin position="43"/>
        <end position="63"/>
    </location>
</feature>
<evidence type="ECO:0000256" key="1">
    <source>
        <dbReference type="SAM" id="Phobius"/>
    </source>
</evidence>
<evidence type="ECO:0000313" key="2">
    <source>
        <dbReference type="EMBL" id="SOU89614.1"/>
    </source>
</evidence>
<sequence length="65" mass="7307">MLAVILSIGAFFLFFKILDWIGDSEDKWGRKTKKEKKESIESFKIGGTVILIIIVILAFVAVMTS</sequence>
<protein>
    <submittedName>
        <fullName evidence="2">Uncharacterized protein</fullName>
    </submittedName>
</protein>
<evidence type="ECO:0000313" key="3">
    <source>
        <dbReference type="Proteomes" id="UP000490060"/>
    </source>
</evidence>
<proteinExistence type="predicted"/>
<keyword evidence="1" id="KW-0472">Membrane</keyword>
<dbReference type="EMBL" id="OENE01000045">
    <property type="protein sequence ID" value="SOU89614.1"/>
    <property type="molecule type" value="Genomic_DNA"/>
</dbReference>
<keyword evidence="1" id="KW-0812">Transmembrane</keyword>
<gene>
    <name evidence="2" type="ORF">TNO010_50002</name>
</gene>
<dbReference type="AlphaFoldDB" id="A0A2I2MCG3"/>
<reference evidence="2 3" key="1">
    <citation type="submission" date="2017-11" db="EMBL/GenBank/DDBJ databases">
        <authorList>
            <person name="Duchaud E."/>
        </authorList>
    </citation>
    <scope>NUCLEOTIDE SEQUENCE [LARGE SCALE GENOMIC DNA]</scope>
    <source>
        <strain evidence="2 3">TNO010</strain>
    </source>
</reference>
<dbReference type="Proteomes" id="UP000490060">
    <property type="component" value="Unassembled WGS sequence"/>
</dbReference>
<accession>A0A2I2MCG3</accession>
<feature type="transmembrane region" description="Helical" evidence="1">
    <location>
        <begin position="6"/>
        <end position="22"/>
    </location>
</feature>
<name>A0A2I2MCG3_9FLAO</name>
<keyword evidence="1" id="KW-1133">Transmembrane helix</keyword>
<dbReference type="RefSeq" id="WP_172505795.1">
    <property type="nucleotide sequence ID" value="NZ_OENE01000045.1"/>
</dbReference>
<organism evidence="2 3">
    <name type="scientific">Tenacibaculum finnmarkense genomovar ulcerans</name>
    <dbReference type="NCBI Taxonomy" id="2781388"/>
    <lineage>
        <taxon>Bacteria</taxon>
        <taxon>Pseudomonadati</taxon>
        <taxon>Bacteroidota</taxon>
        <taxon>Flavobacteriia</taxon>
        <taxon>Flavobacteriales</taxon>
        <taxon>Flavobacteriaceae</taxon>
        <taxon>Tenacibaculum</taxon>
        <taxon>Tenacibaculum finnmarkense</taxon>
    </lineage>
</organism>